<dbReference type="EMBL" id="KN823144">
    <property type="protein sequence ID" value="KIO21245.1"/>
    <property type="molecule type" value="Genomic_DNA"/>
</dbReference>
<feature type="region of interest" description="Disordered" evidence="1">
    <location>
        <begin position="47"/>
        <end position="67"/>
    </location>
</feature>
<feature type="compositionally biased region" description="Basic and acidic residues" evidence="1">
    <location>
        <begin position="50"/>
        <end position="59"/>
    </location>
</feature>
<dbReference type="OrthoDB" id="10535861at2759"/>
<evidence type="ECO:0000313" key="2">
    <source>
        <dbReference type="EMBL" id="KIO21245.1"/>
    </source>
</evidence>
<dbReference type="Proteomes" id="UP000054248">
    <property type="component" value="Unassembled WGS sequence"/>
</dbReference>
<evidence type="ECO:0000256" key="1">
    <source>
        <dbReference type="SAM" id="MobiDB-lite"/>
    </source>
</evidence>
<organism evidence="2 3">
    <name type="scientific">Tulasnella calospora MUT 4182</name>
    <dbReference type="NCBI Taxonomy" id="1051891"/>
    <lineage>
        <taxon>Eukaryota</taxon>
        <taxon>Fungi</taxon>
        <taxon>Dikarya</taxon>
        <taxon>Basidiomycota</taxon>
        <taxon>Agaricomycotina</taxon>
        <taxon>Agaricomycetes</taxon>
        <taxon>Cantharellales</taxon>
        <taxon>Tulasnellaceae</taxon>
        <taxon>Tulasnella</taxon>
    </lineage>
</organism>
<reference evidence="2 3" key="1">
    <citation type="submission" date="2014-04" db="EMBL/GenBank/DDBJ databases">
        <authorList>
            <consortium name="DOE Joint Genome Institute"/>
            <person name="Kuo A."/>
            <person name="Girlanda M."/>
            <person name="Perotto S."/>
            <person name="Kohler A."/>
            <person name="Nagy L.G."/>
            <person name="Floudas D."/>
            <person name="Copeland A."/>
            <person name="Barry K.W."/>
            <person name="Cichocki N."/>
            <person name="Veneault-Fourrey C."/>
            <person name="LaButti K."/>
            <person name="Lindquist E.A."/>
            <person name="Lipzen A."/>
            <person name="Lundell T."/>
            <person name="Morin E."/>
            <person name="Murat C."/>
            <person name="Sun H."/>
            <person name="Tunlid A."/>
            <person name="Henrissat B."/>
            <person name="Grigoriev I.V."/>
            <person name="Hibbett D.S."/>
            <person name="Martin F."/>
            <person name="Nordberg H.P."/>
            <person name="Cantor M.N."/>
            <person name="Hua S.X."/>
        </authorList>
    </citation>
    <scope>NUCLEOTIDE SEQUENCE [LARGE SCALE GENOMIC DNA]</scope>
    <source>
        <strain evidence="2 3">MUT 4182</strain>
    </source>
</reference>
<proteinExistence type="predicted"/>
<accession>A0A0C3Q025</accession>
<gene>
    <name evidence="2" type="ORF">M407DRAFT_245535</name>
</gene>
<keyword evidence="3" id="KW-1185">Reference proteome</keyword>
<name>A0A0C3Q025_9AGAM</name>
<sequence length="107" mass="11608">MVFLSSWWTADQTIVPPAGESTDMQGSSMLSLTQMWLISPIPLVGGAFPGEDKREEQDGARSAGEQDGCMVYNGNISDVRLGVGLTKEGFGIWKRSVGQKVMEVEEP</sequence>
<dbReference type="HOGENOM" id="CLU_2211902_0_0_1"/>
<dbReference type="AlphaFoldDB" id="A0A0C3Q025"/>
<reference evidence="3" key="2">
    <citation type="submission" date="2015-01" db="EMBL/GenBank/DDBJ databases">
        <title>Evolutionary Origins and Diversification of the Mycorrhizal Mutualists.</title>
        <authorList>
            <consortium name="DOE Joint Genome Institute"/>
            <consortium name="Mycorrhizal Genomics Consortium"/>
            <person name="Kohler A."/>
            <person name="Kuo A."/>
            <person name="Nagy L.G."/>
            <person name="Floudas D."/>
            <person name="Copeland A."/>
            <person name="Barry K.W."/>
            <person name="Cichocki N."/>
            <person name="Veneault-Fourrey C."/>
            <person name="LaButti K."/>
            <person name="Lindquist E.A."/>
            <person name="Lipzen A."/>
            <person name="Lundell T."/>
            <person name="Morin E."/>
            <person name="Murat C."/>
            <person name="Riley R."/>
            <person name="Ohm R."/>
            <person name="Sun H."/>
            <person name="Tunlid A."/>
            <person name="Henrissat B."/>
            <person name="Grigoriev I.V."/>
            <person name="Hibbett D.S."/>
            <person name="Martin F."/>
        </authorList>
    </citation>
    <scope>NUCLEOTIDE SEQUENCE [LARGE SCALE GENOMIC DNA]</scope>
    <source>
        <strain evidence="3">MUT 4182</strain>
    </source>
</reference>
<evidence type="ECO:0000313" key="3">
    <source>
        <dbReference type="Proteomes" id="UP000054248"/>
    </source>
</evidence>
<protein>
    <submittedName>
        <fullName evidence="2">Uncharacterized protein</fullName>
    </submittedName>
</protein>